<dbReference type="Proteomes" id="UP000234323">
    <property type="component" value="Unassembled WGS sequence"/>
</dbReference>
<proteinExistence type="predicted"/>
<gene>
    <name evidence="2" type="ORF">RhiirA4_455266</name>
</gene>
<organism evidence="2 3">
    <name type="scientific">Rhizophagus irregularis</name>
    <dbReference type="NCBI Taxonomy" id="588596"/>
    <lineage>
        <taxon>Eukaryota</taxon>
        <taxon>Fungi</taxon>
        <taxon>Fungi incertae sedis</taxon>
        <taxon>Mucoromycota</taxon>
        <taxon>Glomeromycotina</taxon>
        <taxon>Glomeromycetes</taxon>
        <taxon>Glomerales</taxon>
        <taxon>Glomeraceae</taxon>
        <taxon>Rhizophagus</taxon>
    </lineage>
</organism>
<dbReference type="AlphaFoldDB" id="A0A2I1G4S8"/>
<name>A0A2I1G4S8_9GLOM</name>
<dbReference type="EMBL" id="LLXI01000158">
    <property type="protein sequence ID" value="PKY41645.1"/>
    <property type="molecule type" value="Genomic_DNA"/>
</dbReference>
<feature type="compositionally biased region" description="Basic residues" evidence="1">
    <location>
        <begin position="285"/>
        <end position="301"/>
    </location>
</feature>
<evidence type="ECO:0000256" key="1">
    <source>
        <dbReference type="SAM" id="MobiDB-lite"/>
    </source>
</evidence>
<dbReference type="VEuPathDB" id="FungiDB:RhiirFUN_014079"/>
<protein>
    <submittedName>
        <fullName evidence="2">Uncharacterized protein</fullName>
    </submittedName>
</protein>
<evidence type="ECO:0000313" key="2">
    <source>
        <dbReference type="EMBL" id="PKY41645.1"/>
    </source>
</evidence>
<keyword evidence="3" id="KW-1185">Reference proteome</keyword>
<sequence length="301" mass="35133">MKVPDEGEQFVKKIIQDVSDSLQKIEGWSLYNQHWTNSKNLEVSQGTNAISIGEMDYTLRDTVSSISSCDKCDMEVQITDNSSQQDQESFTESSTETQKYYPVNRELSSSGTLKAKLASFIFNRNPVRITTWQKLPEDFERQYSQDIFSLLDIVKSIYPFNKTSGDVLDDCEIDDFLKTYGISNVHPILESDDNYVFWLEDTAGVVYVWSRVSYNMFYIGHNLREALVNFLFHQDKICYIMEYTHEHIPKDKFKREAYEYAKSIKPIKWVETNEPLKLKRDGKGKEKKKGKKKGKKKKNKH</sequence>
<comment type="caution">
    <text evidence="2">The sequence shown here is derived from an EMBL/GenBank/DDBJ whole genome shotgun (WGS) entry which is preliminary data.</text>
</comment>
<dbReference type="VEuPathDB" id="FungiDB:RhiirA1_388211"/>
<accession>A0A2I1G4S8</accession>
<feature type="region of interest" description="Disordered" evidence="1">
    <location>
        <begin position="276"/>
        <end position="301"/>
    </location>
</feature>
<reference evidence="2 3" key="1">
    <citation type="submission" date="2015-10" db="EMBL/GenBank/DDBJ databases">
        <title>Genome analyses suggest a sexual origin of heterokaryosis in a supposedly ancient asexual fungus.</title>
        <authorList>
            <person name="Ropars J."/>
            <person name="Sedzielewska K."/>
            <person name="Noel J."/>
            <person name="Charron P."/>
            <person name="Farinelli L."/>
            <person name="Marton T."/>
            <person name="Kruger M."/>
            <person name="Pelin A."/>
            <person name="Brachmann A."/>
            <person name="Corradi N."/>
        </authorList>
    </citation>
    <scope>NUCLEOTIDE SEQUENCE [LARGE SCALE GENOMIC DNA]</scope>
    <source>
        <strain evidence="2 3">A4</strain>
    </source>
</reference>
<evidence type="ECO:0000313" key="3">
    <source>
        <dbReference type="Proteomes" id="UP000234323"/>
    </source>
</evidence>